<dbReference type="InterPro" id="IPR018265">
    <property type="entry name" value="Ribosomal_bL35_CS"/>
</dbReference>
<dbReference type="PRINTS" id="PR00064">
    <property type="entry name" value="RIBOSOMALL35"/>
</dbReference>
<dbReference type="InterPro" id="IPR037229">
    <property type="entry name" value="Ribosomal_bL35_sf"/>
</dbReference>
<evidence type="ECO:0000313" key="5">
    <source>
        <dbReference type="EMBL" id="CAB4724240.1"/>
    </source>
</evidence>
<dbReference type="HAMAP" id="MF_00514">
    <property type="entry name" value="Ribosomal_bL35"/>
    <property type="match status" value="1"/>
</dbReference>
<name>A0A6J6RP19_9ZZZZ</name>
<dbReference type="NCBIfam" id="TIGR00001">
    <property type="entry name" value="rpmI_bact"/>
    <property type="match status" value="1"/>
</dbReference>
<dbReference type="FunFam" id="4.10.410.60:FF:000001">
    <property type="entry name" value="50S ribosomal protein L35"/>
    <property type="match status" value="1"/>
</dbReference>
<feature type="region of interest" description="Disordered" evidence="4">
    <location>
        <begin position="1"/>
        <end position="46"/>
    </location>
</feature>
<dbReference type="SUPFAM" id="SSF143034">
    <property type="entry name" value="L35p-like"/>
    <property type="match status" value="1"/>
</dbReference>
<dbReference type="PANTHER" id="PTHR33343:SF1">
    <property type="entry name" value="LARGE RIBOSOMAL SUBUNIT PROTEIN BL35M"/>
    <property type="match status" value="1"/>
</dbReference>
<evidence type="ECO:0000256" key="2">
    <source>
        <dbReference type="ARBA" id="ARBA00022980"/>
    </source>
</evidence>
<organism evidence="5">
    <name type="scientific">freshwater metagenome</name>
    <dbReference type="NCBI Taxonomy" id="449393"/>
    <lineage>
        <taxon>unclassified sequences</taxon>
        <taxon>metagenomes</taxon>
        <taxon>ecological metagenomes</taxon>
    </lineage>
</organism>
<dbReference type="Gene3D" id="4.10.410.60">
    <property type="match status" value="1"/>
</dbReference>
<gene>
    <name evidence="5" type="ORF">UFOPK2579_02191</name>
</gene>
<sequence>MTRPAGHHPLVEPVETIQQDEKRDTRMPKNKSHSGAGKRFRVTGTGKILREKAGKRHNLEKKASKVTRRMTGTVEVAKADVPRAKKMLGL</sequence>
<keyword evidence="3" id="KW-0687">Ribonucleoprotein</keyword>
<dbReference type="AlphaFoldDB" id="A0A6J6RP19"/>
<comment type="similarity">
    <text evidence="1">Belongs to the bacterial ribosomal protein bL35 family.</text>
</comment>
<dbReference type="PANTHER" id="PTHR33343">
    <property type="entry name" value="54S RIBOSOMAL PROTEIN BL35M"/>
    <property type="match status" value="1"/>
</dbReference>
<keyword evidence="2" id="KW-0689">Ribosomal protein</keyword>
<dbReference type="GO" id="GO:0003735">
    <property type="term" value="F:structural constituent of ribosome"/>
    <property type="evidence" value="ECO:0007669"/>
    <property type="project" value="InterPro"/>
</dbReference>
<protein>
    <submittedName>
        <fullName evidence="5">Unannotated protein</fullName>
    </submittedName>
</protein>
<dbReference type="PROSITE" id="PS00936">
    <property type="entry name" value="RIBOSOMAL_L35"/>
    <property type="match status" value="1"/>
</dbReference>
<dbReference type="InterPro" id="IPR021137">
    <property type="entry name" value="Ribosomal_bL35-like"/>
</dbReference>
<evidence type="ECO:0000256" key="3">
    <source>
        <dbReference type="ARBA" id="ARBA00023274"/>
    </source>
</evidence>
<dbReference type="GO" id="GO:0006412">
    <property type="term" value="P:translation"/>
    <property type="evidence" value="ECO:0007669"/>
    <property type="project" value="InterPro"/>
</dbReference>
<evidence type="ECO:0000256" key="4">
    <source>
        <dbReference type="SAM" id="MobiDB-lite"/>
    </source>
</evidence>
<accession>A0A6J6RP19</accession>
<dbReference type="EMBL" id="CAEZXR010000306">
    <property type="protein sequence ID" value="CAB4724240.1"/>
    <property type="molecule type" value="Genomic_DNA"/>
</dbReference>
<feature type="compositionally biased region" description="Basic residues" evidence="4">
    <location>
        <begin position="28"/>
        <end position="41"/>
    </location>
</feature>
<dbReference type="InterPro" id="IPR001706">
    <property type="entry name" value="Ribosomal_bL35"/>
</dbReference>
<dbReference type="Pfam" id="PF01632">
    <property type="entry name" value="Ribosomal_L35p"/>
    <property type="match status" value="1"/>
</dbReference>
<reference evidence="5" key="1">
    <citation type="submission" date="2020-05" db="EMBL/GenBank/DDBJ databases">
        <authorList>
            <person name="Chiriac C."/>
            <person name="Salcher M."/>
            <person name="Ghai R."/>
            <person name="Kavagutti S V."/>
        </authorList>
    </citation>
    <scope>NUCLEOTIDE SEQUENCE</scope>
</reference>
<evidence type="ECO:0000256" key="1">
    <source>
        <dbReference type="ARBA" id="ARBA00006598"/>
    </source>
</evidence>
<dbReference type="GO" id="GO:0022625">
    <property type="term" value="C:cytosolic large ribosomal subunit"/>
    <property type="evidence" value="ECO:0007669"/>
    <property type="project" value="TreeGrafter"/>
</dbReference>
<proteinExistence type="inferred from homology"/>